<dbReference type="Proteomes" id="UP001497525">
    <property type="component" value="Unassembled WGS sequence"/>
</dbReference>
<evidence type="ECO:0000313" key="3">
    <source>
        <dbReference type="EMBL" id="CAL5141397.1"/>
    </source>
</evidence>
<dbReference type="Pfam" id="PF03020">
    <property type="entry name" value="LEM"/>
    <property type="match status" value="1"/>
</dbReference>
<dbReference type="EMBL" id="CAXLJL010000856">
    <property type="protein sequence ID" value="CAL5141397.1"/>
    <property type="molecule type" value="Genomic_DNA"/>
</dbReference>
<gene>
    <name evidence="3" type="ORF">CDAUBV1_LOCUS16644</name>
</gene>
<sequence length="157" mass="17648">MERRISDDELRSALAVYMEVVPPVTDTTRSVLLSKLDKLKHADIRPKVVGGIGSTVSPMQSDQNCPPVDAESGASISRSPRRNGFPDSSSLPRSTIDDCISRLPSYHRRSIHPDRPNLNDPYADFIPPEPPSKKSSYYDRSTRRYVSSTSWSTDLRW</sequence>
<proteinExistence type="predicted"/>
<name>A0AAV2TVF6_CALDB</name>
<comment type="caution">
    <text evidence="3">The sequence shown here is derived from an EMBL/GenBank/DDBJ whole genome shotgun (WGS) entry which is preliminary data.</text>
</comment>
<accession>A0AAV2TVF6</accession>
<feature type="compositionally biased region" description="Polar residues" evidence="1">
    <location>
        <begin position="144"/>
        <end position="157"/>
    </location>
</feature>
<dbReference type="AlphaFoldDB" id="A0AAV2TVF6"/>
<feature type="compositionally biased region" description="Polar residues" evidence="1">
    <location>
        <begin position="54"/>
        <end position="64"/>
    </location>
</feature>
<dbReference type="PROSITE" id="PS50954">
    <property type="entry name" value="LEM"/>
    <property type="match status" value="1"/>
</dbReference>
<dbReference type="InterPro" id="IPR011015">
    <property type="entry name" value="LEM/LEM-like_dom_sf"/>
</dbReference>
<dbReference type="Gene3D" id="1.10.720.40">
    <property type="match status" value="1"/>
</dbReference>
<dbReference type="CDD" id="cd12934">
    <property type="entry name" value="LEM"/>
    <property type="match status" value="1"/>
</dbReference>
<feature type="region of interest" description="Disordered" evidence="1">
    <location>
        <begin position="49"/>
        <end position="157"/>
    </location>
</feature>
<feature type="domain" description="LEM" evidence="2">
    <location>
        <begin position="1"/>
        <end position="43"/>
    </location>
</feature>
<organism evidence="3 4">
    <name type="scientific">Calicophoron daubneyi</name>
    <name type="common">Rumen fluke</name>
    <name type="synonym">Paramphistomum daubneyi</name>
    <dbReference type="NCBI Taxonomy" id="300641"/>
    <lineage>
        <taxon>Eukaryota</taxon>
        <taxon>Metazoa</taxon>
        <taxon>Spiralia</taxon>
        <taxon>Lophotrochozoa</taxon>
        <taxon>Platyhelminthes</taxon>
        <taxon>Trematoda</taxon>
        <taxon>Digenea</taxon>
        <taxon>Plagiorchiida</taxon>
        <taxon>Pronocephalata</taxon>
        <taxon>Paramphistomoidea</taxon>
        <taxon>Paramphistomidae</taxon>
        <taxon>Calicophoron</taxon>
    </lineage>
</organism>
<dbReference type="SUPFAM" id="SSF63451">
    <property type="entry name" value="LEM domain"/>
    <property type="match status" value="1"/>
</dbReference>
<evidence type="ECO:0000256" key="1">
    <source>
        <dbReference type="SAM" id="MobiDB-lite"/>
    </source>
</evidence>
<evidence type="ECO:0000313" key="4">
    <source>
        <dbReference type="Proteomes" id="UP001497525"/>
    </source>
</evidence>
<evidence type="ECO:0000259" key="2">
    <source>
        <dbReference type="PROSITE" id="PS50954"/>
    </source>
</evidence>
<reference evidence="3" key="1">
    <citation type="submission" date="2024-06" db="EMBL/GenBank/DDBJ databases">
        <authorList>
            <person name="Liu X."/>
            <person name="Lenzi L."/>
            <person name="Haldenby T S."/>
            <person name="Uol C."/>
        </authorList>
    </citation>
    <scope>NUCLEOTIDE SEQUENCE</scope>
</reference>
<protein>
    <recommendedName>
        <fullName evidence="2">LEM domain-containing protein</fullName>
    </recommendedName>
</protein>
<dbReference type="InterPro" id="IPR003887">
    <property type="entry name" value="LEM_dom"/>
</dbReference>